<reference evidence="2 3" key="1">
    <citation type="submission" date="2019-06" db="EMBL/GenBank/DDBJ databases">
        <title>Sequencing the genomes of 1000 actinobacteria strains.</title>
        <authorList>
            <person name="Klenk H.-P."/>
        </authorList>
    </citation>
    <scope>NUCLEOTIDE SEQUENCE [LARGE SCALE GENOMIC DNA]</scope>
    <source>
        <strain evidence="2 3">DSM 44826</strain>
    </source>
</reference>
<dbReference type="EMBL" id="VIWT01000003">
    <property type="protein sequence ID" value="TWF89972.1"/>
    <property type="molecule type" value="Genomic_DNA"/>
</dbReference>
<dbReference type="AlphaFoldDB" id="A0A561TS90"/>
<feature type="domain" description="VOC" evidence="1">
    <location>
        <begin position="12"/>
        <end position="117"/>
    </location>
</feature>
<proteinExistence type="predicted"/>
<evidence type="ECO:0000259" key="1">
    <source>
        <dbReference type="PROSITE" id="PS51819"/>
    </source>
</evidence>
<dbReference type="SUPFAM" id="SSF54593">
    <property type="entry name" value="Glyoxalase/Bleomycin resistance protein/Dihydroxybiphenyl dioxygenase"/>
    <property type="match status" value="1"/>
</dbReference>
<protein>
    <recommendedName>
        <fullName evidence="1">VOC domain-containing protein</fullName>
    </recommendedName>
</protein>
<evidence type="ECO:0000313" key="3">
    <source>
        <dbReference type="Proteomes" id="UP000317940"/>
    </source>
</evidence>
<organism evidence="2 3">
    <name type="scientific">Kitasatospora viridis</name>
    <dbReference type="NCBI Taxonomy" id="281105"/>
    <lineage>
        <taxon>Bacteria</taxon>
        <taxon>Bacillati</taxon>
        <taxon>Actinomycetota</taxon>
        <taxon>Actinomycetes</taxon>
        <taxon>Kitasatosporales</taxon>
        <taxon>Streptomycetaceae</taxon>
        <taxon>Kitasatospora</taxon>
    </lineage>
</organism>
<keyword evidence="3" id="KW-1185">Reference proteome</keyword>
<gene>
    <name evidence="2" type="ORF">FHX73_1316</name>
</gene>
<dbReference type="OrthoDB" id="2611891at2"/>
<accession>A0A561TS90</accession>
<comment type="caution">
    <text evidence="2">The sequence shown here is derived from an EMBL/GenBank/DDBJ whole genome shotgun (WGS) entry which is preliminary data.</text>
</comment>
<dbReference type="InterPro" id="IPR029068">
    <property type="entry name" value="Glyas_Bleomycin-R_OHBP_Dase"/>
</dbReference>
<dbReference type="RefSeq" id="WP_145909230.1">
    <property type="nucleotide sequence ID" value="NZ_BAAAMZ010000001.1"/>
</dbReference>
<dbReference type="InterPro" id="IPR037523">
    <property type="entry name" value="VOC_core"/>
</dbReference>
<dbReference type="Gene3D" id="3.10.180.10">
    <property type="entry name" value="2,3-Dihydroxybiphenyl 1,2-Dioxygenase, domain 1"/>
    <property type="match status" value="1"/>
</dbReference>
<name>A0A561TS90_9ACTN</name>
<sequence>MTDGTVGIGGISGAHVILHSQDAEADRAFIRDVLGFPGVDAGGGWLIFRLPPAEVAVHPAEGAPSHELFLMCDDLTRVLGDLATRGVPLAREVTEQRWGRLAAIRLPSGAELALYQPRHPTAHDL</sequence>
<dbReference type="PROSITE" id="PS51819">
    <property type="entry name" value="VOC"/>
    <property type="match status" value="1"/>
</dbReference>
<evidence type="ECO:0000313" key="2">
    <source>
        <dbReference type="EMBL" id="TWF89972.1"/>
    </source>
</evidence>
<dbReference type="Proteomes" id="UP000317940">
    <property type="component" value="Unassembled WGS sequence"/>
</dbReference>